<feature type="transmembrane region" description="Helical" evidence="6">
    <location>
        <begin position="183"/>
        <end position="201"/>
    </location>
</feature>
<dbReference type="PROSITE" id="PS50850">
    <property type="entry name" value="MFS"/>
    <property type="match status" value="1"/>
</dbReference>
<feature type="transmembrane region" description="Helical" evidence="6">
    <location>
        <begin position="310"/>
        <end position="328"/>
    </location>
</feature>
<dbReference type="KEGG" id="wne:PIG85_00690"/>
<keyword evidence="3 6" id="KW-0812">Transmembrane</keyword>
<dbReference type="EMBL" id="CP116394">
    <property type="protein sequence ID" value="WCE46194.1"/>
    <property type="molecule type" value="Genomic_DNA"/>
</dbReference>
<proteinExistence type="predicted"/>
<keyword evidence="2" id="KW-0813">Transport</keyword>
<feature type="transmembrane region" description="Helical" evidence="6">
    <location>
        <begin position="334"/>
        <end position="350"/>
    </location>
</feature>
<feature type="transmembrane region" description="Helical" evidence="6">
    <location>
        <begin position="49"/>
        <end position="69"/>
    </location>
</feature>
<dbReference type="InterPro" id="IPR020846">
    <property type="entry name" value="MFS_dom"/>
</dbReference>
<evidence type="ECO:0000256" key="2">
    <source>
        <dbReference type="ARBA" id="ARBA00022448"/>
    </source>
</evidence>
<dbReference type="InterPro" id="IPR050495">
    <property type="entry name" value="ATG22/LtaA_families"/>
</dbReference>
<evidence type="ECO:0000259" key="7">
    <source>
        <dbReference type="PROSITE" id="PS50850"/>
    </source>
</evidence>
<dbReference type="PANTHER" id="PTHR23519">
    <property type="entry name" value="AUTOPHAGY-RELATED PROTEIN 22"/>
    <property type="match status" value="1"/>
</dbReference>
<dbReference type="AlphaFoldDB" id="A0AB38XPV2"/>
<protein>
    <submittedName>
        <fullName evidence="8">MFS transporter</fullName>
    </submittedName>
</protein>
<feature type="domain" description="Major facilitator superfamily (MFS) profile" evidence="7">
    <location>
        <begin position="1"/>
        <end position="429"/>
    </location>
</feature>
<evidence type="ECO:0000256" key="3">
    <source>
        <dbReference type="ARBA" id="ARBA00022692"/>
    </source>
</evidence>
<sequence length="441" mass="47126">MSNRSISKKQVAAWAAWDAGSAGINAVATTFVFSVYLTSSGFGTENHTTQAVSFGMGIAGLLVALTAPITGQRADRRGKGTAWLGIFSMIVVAALAAMALVQPTPSYLYFGVFLLGLGTVFSEFASVNYYAMLPRVSTPQTVGRISGLGWASGYFAGIFLLLILNFGLISEDALIPVSRENGLPVRVAMLVAAIWSLLLYLPVLKAVPGRAVPGADQMERESFIQSYKNLWQTVKTLFHKSPHLLYFLFASAIFRDGLSGVFTYGGMIAATTFGFSSAEVLLFGVAANVVAGIFTFGLGYFDDKFGPKSLMVLSLSSLVIAALAIFFMHDGGKVVFWVLGLFLCIWVGPAQSASRSFLARRIPKGNEGEVFGLYQTTGRAATPLAPAMFGFSIWLGGKITGLQNATYFGILGIGFVLLVGLLLLLPVRAADARLEHISHEN</sequence>
<dbReference type="SUPFAM" id="SSF103473">
    <property type="entry name" value="MFS general substrate transporter"/>
    <property type="match status" value="1"/>
</dbReference>
<accession>A0AB38XPV2</accession>
<reference evidence="8" key="1">
    <citation type="submission" date="2023-01" db="EMBL/GenBank/DDBJ databases">
        <title>Comparative Genomic Analysis of the Clinically-Derived Winkia Strain NY0527 Provides Evidence into the Taxonomic Reassignment of Winkia neuii and Characterizes Their Virulence Traits.</title>
        <authorList>
            <person name="Cai X."/>
            <person name="Peng Y."/>
            <person name="Li M."/>
            <person name="Qiu Y."/>
            <person name="Wang Y."/>
            <person name="Xu L."/>
            <person name="Hou Q."/>
        </authorList>
    </citation>
    <scope>NUCLEOTIDE SEQUENCE</scope>
    <source>
        <strain evidence="8">NY0527</strain>
    </source>
</reference>
<dbReference type="PANTHER" id="PTHR23519:SF1">
    <property type="entry name" value="AUTOPHAGY-RELATED PROTEIN 22"/>
    <property type="match status" value="1"/>
</dbReference>
<keyword evidence="4 6" id="KW-1133">Transmembrane helix</keyword>
<keyword evidence="5 6" id="KW-0472">Membrane</keyword>
<feature type="transmembrane region" description="Helical" evidence="6">
    <location>
        <begin position="12"/>
        <end position="37"/>
    </location>
</feature>
<dbReference type="InterPro" id="IPR036259">
    <property type="entry name" value="MFS_trans_sf"/>
</dbReference>
<dbReference type="Gene3D" id="1.20.1250.20">
    <property type="entry name" value="MFS general substrate transporter like domains"/>
    <property type="match status" value="1"/>
</dbReference>
<dbReference type="Proteomes" id="UP001211044">
    <property type="component" value="Chromosome"/>
</dbReference>
<evidence type="ECO:0000256" key="4">
    <source>
        <dbReference type="ARBA" id="ARBA00022989"/>
    </source>
</evidence>
<dbReference type="GO" id="GO:0005886">
    <property type="term" value="C:plasma membrane"/>
    <property type="evidence" value="ECO:0007669"/>
    <property type="project" value="UniProtKB-SubCell"/>
</dbReference>
<feature type="transmembrane region" description="Helical" evidence="6">
    <location>
        <begin position="81"/>
        <end position="101"/>
    </location>
</feature>
<dbReference type="GO" id="GO:0022857">
    <property type="term" value="F:transmembrane transporter activity"/>
    <property type="evidence" value="ECO:0007669"/>
    <property type="project" value="InterPro"/>
</dbReference>
<evidence type="ECO:0000313" key="9">
    <source>
        <dbReference type="Proteomes" id="UP001211044"/>
    </source>
</evidence>
<feature type="transmembrane region" description="Helical" evidence="6">
    <location>
        <begin position="244"/>
        <end position="268"/>
    </location>
</feature>
<comment type="subcellular location">
    <subcellularLocation>
        <location evidence="1">Cell membrane</location>
        <topology evidence="1">Multi-pass membrane protein</topology>
    </subcellularLocation>
</comment>
<gene>
    <name evidence="8" type="ORF">PIG85_00690</name>
</gene>
<evidence type="ECO:0000256" key="1">
    <source>
        <dbReference type="ARBA" id="ARBA00004651"/>
    </source>
</evidence>
<organism evidence="8 9">
    <name type="scientific">Winkia neuii subsp. anitrata</name>
    <dbReference type="NCBI Taxonomy" id="29318"/>
    <lineage>
        <taxon>Bacteria</taxon>
        <taxon>Bacillati</taxon>
        <taxon>Actinomycetota</taxon>
        <taxon>Actinomycetes</taxon>
        <taxon>Actinomycetales</taxon>
        <taxon>Actinomycetaceae</taxon>
        <taxon>Winkia</taxon>
    </lineage>
</organism>
<feature type="transmembrane region" description="Helical" evidence="6">
    <location>
        <begin position="107"/>
        <end position="130"/>
    </location>
</feature>
<feature type="transmembrane region" description="Helical" evidence="6">
    <location>
        <begin position="407"/>
        <end position="427"/>
    </location>
</feature>
<dbReference type="RefSeq" id="WP_004806933.1">
    <property type="nucleotide sequence ID" value="NZ_CP116394.1"/>
</dbReference>
<dbReference type="Pfam" id="PF11700">
    <property type="entry name" value="ATG22"/>
    <property type="match status" value="1"/>
</dbReference>
<evidence type="ECO:0000313" key="8">
    <source>
        <dbReference type="EMBL" id="WCE46194.1"/>
    </source>
</evidence>
<name>A0AB38XPV2_9ACTO</name>
<evidence type="ECO:0000256" key="5">
    <source>
        <dbReference type="ARBA" id="ARBA00023136"/>
    </source>
</evidence>
<feature type="transmembrane region" description="Helical" evidence="6">
    <location>
        <begin position="280"/>
        <end position="301"/>
    </location>
</feature>
<dbReference type="InterPro" id="IPR024671">
    <property type="entry name" value="Atg22-like"/>
</dbReference>
<evidence type="ECO:0000256" key="6">
    <source>
        <dbReference type="SAM" id="Phobius"/>
    </source>
</evidence>
<feature type="transmembrane region" description="Helical" evidence="6">
    <location>
        <begin position="142"/>
        <end position="163"/>
    </location>
</feature>